<keyword evidence="1" id="KW-0472">Membrane</keyword>
<keyword evidence="1" id="KW-1133">Transmembrane helix</keyword>
<keyword evidence="2" id="KW-0496">Mitochondrion</keyword>
<name>V9P5J4_SALMI</name>
<dbReference type="KEGG" id="smil:18126419"/>
<keyword evidence="1" id="KW-0812">Transmembrane</keyword>
<accession>V9P5J4</accession>
<evidence type="ECO:0000256" key="1">
    <source>
        <dbReference type="SAM" id="Phobius"/>
    </source>
</evidence>
<reference evidence="2" key="1">
    <citation type="submission" date="2013-05" db="EMBL/GenBank/DDBJ databases">
        <title>The Mitochondrial Genome of the medicinal plant Salvia miltiorrhiza.</title>
        <authorList>
            <person name="Qian J."/>
        </authorList>
    </citation>
    <scope>NUCLEOTIDE SEQUENCE</scope>
</reference>
<protein>
    <submittedName>
        <fullName evidence="2">Uncharacterized protein</fullName>
    </submittedName>
</protein>
<dbReference type="GeneID" id="18126419"/>
<proteinExistence type="predicted"/>
<dbReference type="EMBL" id="KF177345">
    <property type="protein sequence ID" value="AGU16547.1"/>
    <property type="molecule type" value="Genomic_DNA"/>
</dbReference>
<evidence type="ECO:0000313" key="2">
    <source>
        <dbReference type="EMBL" id="AGU16547.1"/>
    </source>
</evidence>
<geneLocation type="mitochondrion" evidence="2"/>
<dbReference type="OrthoDB" id="1747684at2759"/>
<feature type="transmembrane region" description="Helical" evidence="1">
    <location>
        <begin position="164"/>
        <end position="181"/>
    </location>
</feature>
<dbReference type="RefSeq" id="YP_008992278.1">
    <property type="nucleotide sequence ID" value="NC_023209.1"/>
</dbReference>
<organism evidence="2">
    <name type="scientific">Salvia miltiorrhiza</name>
    <name type="common">Chinese sage</name>
    <dbReference type="NCBI Taxonomy" id="226208"/>
    <lineage>
        <taxon>Eukaryota</taxon>
        <taxon>Viridiplantae</taxon>
        <taxon>Streptophyta</taxon>
        <taxon>Embryophyta</taxon>
        <taxon>Tracheophyta</taxon>
        <taxon>Spermatophyta</taxon>
        <taxon>Magnoliopsida</taxon>
        <taxon>eudicotyledons</taxon>
        <taxon>Gunneridae</taxon>
        <taxon>Pentapetalae</taxon>
        <taxon>asterids</taxon>
        <taxon>lamiids</taxon>
        <taxon>Lamiales</taxon>
        <taxon>Lamiaceae</taxon>
        <taxon>Nepetoideae</taxon>
        <taxon>Mentheae</taxon>
        <taxon>Salviinae</taxon>
        <taxon>Salvia</taxon>
        <taxon>Salvia incertae sedis</taxon>
    </lineage>
</organism>
<gene>
    <name evidence="2" type="primary">orf192</name>
    <name evidence="2" type="ORF">Salmi_Mp012</name>
</gene>
<dbReference type="AlphaFoldDB" id="V9P5J4"/>
<sequence>MRRNLILPIPGSVGSTSSSPSEILQGIPIQNLGIEESDAVSSPFYFAGVVHIPGEIENPLTVEKLTQLNHFLVNVRRDFANNIIQSSYTKFLQCELDQTPAELLSAKLDFMLNREYAHLYHYFQTLGTHNPLDLCRQYENWCHYWYLQTLSAPSPLDPFSTDPVLYAMLFSISIIAAMFWLKNRKNKKPPLC</sequence>